<sequence>MVISSSHLWAPTRTMCILLFVTLIGYSNGWFWDKPSPTIEPKLAETIVKSPEDIDSSVILNGDKHKGQRKRREADIQLLWTQKILPMEKRLMTKEKISKTMEQRRRYKVG</sequence>
<reference evidence="1 2" key="1">
    <citation type="journal article" date="2017" name="Curr. Biol.">
        <title>Genome architecture and evolution of a unichromosomal asexual nematode.</title>
        <authorList>
            <person name="Fradin H."/>
            <person name="Zegar C."/>
            <person name="Gutwein M."/>
            <person name="Lucas J."/>
            <person name="Kovtun M."/>
            <person name="Corcoran D."/>
            <person name="Baugh L.R."/>
            <person name="Kiontke K."/>
            <person name="Gunsalus K."/>
            <person name="Fitch D.H."/>
            <person name="Piano F."/>
        </authorList>
    </citation>
    <scope>NUCLEOTIDE SEQUENCE [LARGE SCALE GENOMIC DNA]</scope>
    <source>
        <strain evidence="1">PF1309</strain>
    </source>
</reference>
<dbReference type="AlphaFoldDB" id="A0A2A2JUE5"/>
<proteinExistence type="predicted"/>
<evidence type="ECO:0000313" key="1">
    <source>
        <dbReference type="EMBL" id="PAV65288.1"/>
    </source>
</evidence>
<keyword evidence="2" id="KW-1185">Reference proteome</keyword>
<name>A0A2A2JUE5_9BILA</name>
<organism evidence="1 2">
    <name type="scientific">Diploscapter pachys</name>
    <dbReference type="NCBI Taxonomy" id="2018661"/>
    <lineage>
        <taxon>Eukaryota</taxon>
        <taxon>Metazoa</taxon>
        <taxon>Ecdysozoa</taxon>
        <taxon>Nematoda</taxon>
        <taxon>Chromadorea</taxon>
        <taxon>Rhabditida</taxon>
        <taxon>Rhabditina</taxon>
        <taxon>Rhabditomorpha</taxon>
        <taxon>Rhabditoidea</taxon>
        <taxon>Rhabditidae</taxon>
        <taxon>Diploscapter</taxon>
    </lineage>
</organism>
<protein>
    <submittedName>
        <fullName evidence="1">Uncharacterized protein</fullName>
    </submittedName>
</protein>
<accession>A0A2A2JUE5</accession>
<comment type="caution">
    <text evidence="1">The sequence shown here is derived from an EMBL/GenBank/DDBJ whole genome shotgun (WGS) entry which is preliminary data.</text>
</comment>
<dbReference type="EMBL" id="LIAE01010213">
    <property type="protein sequence ID" value="PAV65288.1"/>
    <property type="molecule type" value="Genomic_DNA"/>
</dbReference>
<evidence type="ECO:0000313" key="2">
    <source>
        <dbReference type="Proteomes" id="UP000218231"/>
    </source>
</evidence>
<gene>
    <name evidence="1" type="ORF">WR25_13028</name>
</gene>
<dbReference type="Proteomes" id="UP000218231">
    <property type="component" value="Unassembled WGS sequence"/>
</dbReference>